<evidence type="ECO:0000313" key="3">
    <source>
        <dbReference type="Proteomes" id="UP000601789"/>
    </source>
</evidence>
<proteinExistence type="predicted"/>
<dbReference type="SUPFAM" id="SSF158682">
    <property type="entry name" value="TerB-like"/>
    <property type="match status" value="1"/>
</dbReference>
<dbReference type="EMBL" id="JADGMQ010000013">
    <property type="protein sequence ID" value="MBI1622093.1"/>
    <property type="molecule type" value="Genomic_DNA"/>
</dbReference>
<evidence type="ECO:0000313" key="2">
    <source>
        <dbReference type="EMBL" id="MBI1622093.1"/>
    </source>
</evidence>
<gene>
    <name evidence="2" type="ORF">IOD40_15650</name>
</gene>
<sequence length="157" mass="17688">MLERFKTFLANLNPAAGDRKPGSDDPRVAAAALMILVADADGSHVEEERVQLRSALAEAFDLSGRQLDQLLTAGEKASREAIDYYQFTSVLNRTLEQPQKTELVRLLWETVYADGELHELEDNVVWRVAELIGVEQRERILLRRQARDAAGIRGEQD</sequence>
<organism evidence="2 3">
    <name type="scientific">Aquamicrobium zhengzhouense</name>
    <dbReference type="NCBI Taxonomy" id="2781738"/>
    <lineage>
        <taxon>Bacteria</taxon>
        <taxon>Pseudomonadati</taxon>
        <taxon>Pseudomonadota</taxon>
        <taxon>Alphaproteobacteria</taxon>
        <taxon>Hyphomicrobiales</taxon>
        <taxon>Phyllobacteriaceae</taxon>
        <taxon>Aquamicrobium</taxon>
    </lineage>
</organism>
<dbReference type="Gene3D" id="1.10.3680.10">
    <property type="entry name" value="TerB-like"/>
    <property type="match status" value="1"/>
</dbReference>
<evidence type="ECO:0000259" key="1">
    <source>
        <dbReference type="Pfam" id="PF05099"/>
    </source>
</evidence>
<dbReference type="CDD" id="cd07313">
    <property type="entry name" value="terB_like_2"/>
    <property type="match status" value="1"/>
</dbReference>
<keyword evidence="3" id="KW-1185">Reference proteome</keyword>
<reference evidence="2 3" key="1">
    <citation type="submission" date="2020-10" db="EMBL/GenBank/DDBJ databases">
        <title>Aquamicrobium zhengzhouensis sp. nov., a exopolysaccharide producing bacterium isolated from farmland soil.</title>
        <authorList>
            <person name="Wang X."/>
        </authorList>
    </citation>
    <scope>NUCLEOTIDE SEQUENCE [LARGE SCALE GENOMIC DNA]</scope>
    <source>
        <strain evidence="3">cd-1</strain>
    </source>
</reference>
<dbReference type="Proteomes" id="UP000601789">
    <property type="component" value="Unassembled WGS sequence"/>
</dbReference>
<protein>
    <submittedName>
        <fullName evidence="2">TerB family tellurite resistance protein</fullName>
    </submittedName>
</protein>
<dbReference type="InterPro" id="IPR007791">
    <property type="entry name" value="DjlA_N"/>
</dbReference>
<dbReference type="InterPro" id="IPR029024">
    <property type="entry name" value="TerB-like"/>
</dbReference>
<name>A0ABS0SFL5_9HYPH</name>
<feature type="domain" description="Co-chaperone DjlA N-terminal" evidence="1">
    <location>
        <begin position="28"/>
        <end position="143"/>
    </location>
</feature>
<dbReference type="Pfam" id="PF05099">
    <property type="entry name" value="TerB"/>
    <property type="match status" value="1"/>
</dbReference>
<dbReference type="RefSeq" id="WP_198477632.1">
    <property type="nucleotide sequence ID" value="NZ_JADGMQ010000013.1"/>
</dbReference>
<accession>A0ABS0SFL5</accession>
<comment type="caution">
    <text evidence="2">The sequence shown here is derived from an EMBL/GenBank/DDBJ whole genome shotgun (WGS) entry which is preliminary data.</text>
</comment>